<dbReference type="Proteomes" id="UP000000628">
    <property type="component" value="Chromosome"/>
</dbReference>
<evidence type="ECO:0000313" key="4">
    <source>
        <dbReference type="Proteomes" id="UP000000628"/>
    </source>
</evidence>
<dbReference type="InterPro" id="IPR047808">
    <property type="entry name" value="CueP-like"/>
</dbReference>
<feature type="compositionally biased region" description="Low complexity" evidence="1">
    <location>
        <begin position="35"/>
        <end position="54"/>
    </location>
</feature>
<feature type="chain" id="PRO_5039024316" evidence="2">
    <location>
        <begin position="31"/>
        <end position="227"/>
    </location>
</feature>
<sequence length="227" mass="23462">MVFFRRLNPATRLGVSVVVAAVVLVGCAGGDDPADAPSTSSSSSASDGGVSSAPAVAQSVDQLPGWAQELLASHGLDGLDATEIVSVLDETPVAERPTDLIASVRPDALMIIDAAGQEAPLALPEDLFYVSFAPYLTQTHECHFHSLTTCKGELSGVPVSVSITDDSTGSLLVDGEQVTYDNGFTGVWLPKGIDATVTVTYDGKQGSVPISTRNSDDATCVTTLHLT</sequence>
<keyword evidence="2" id="KW-0732">Signal</keyword>
<reference evidence="3 4" key="1">
    <citation type="journal article" date="2009" name="Stand. Genomic Sci.">
        <title>Complete genome sequence of Jonesia denitrificans type strain (Prevot 55134).</title>
        <authorList>
            <person name="Pukall R."/>
            <person name="Gehrich-Schroter G."/>
            <person name="Lapidus A."/>
            <person name="Nolan M."/>
            <person name="Glavina Del Rio T."/>
            <person name="Lucas S."/>
            <person name="Chen F."/>
            <person name="Tice H."/>
            <person name="Pitluck S."/>
            <person name="Cheng J.F."/>
            <person name="Copeland A."/>
            <person name="Saunders E."/>
            <person name="Brettin T."/>
            <person name="Detter J.C."/>
            <person name="Bruce D."/>
            <person name="Goodwin L."/>
            <person name="Pati A."/>
            <person name="Ivanova N."/>
            <person name="Mavromatis K."/>
            <person name="Ovchinnikova G."/>
            <person name="Chen A."/>
            <person name="Palaniappan K."/>
            <person name="Land M."/>
            <person name="Hauser L."/>
            <person name="Chang Y.J."/>
            <person name="Jeffries C.D."/>
            <person name="Chain P."/>
            <person name="Goker M."/>
            <person name="Bristow J."/>
            <person name="Eisen J.A."/>
            <person name="Markowitz V."/>
            <person name="Hugenholtz P."/>
            <person name="Kyrpides N.C."/>
            <person name="Klenk H.P."/>
            <person name="Han C."/>
        </authorList>
    </citation>
    <scope>NUCLEOTIDE SEQUENCE [LARGE SCALE GENOMIC DNA]</scope>
    <source>
        <strain evidence="4">ATCC 14870 / DSM 20603 / BCRC 15368 / CIP 55.134 / JCM 11481 / NBRC 15587 / NCTC 10816 / Prevot 55134</strain>
    </source>
</reference>
<evidence type="ECO:0000256" key="2">
    <source>
        <dbReference type="SAM" id="SignalP"/>
    </source>
</evidence>
<dbReference type="Pfam" id="PF21172">
    <property type="entry name" value="CueP"/>
    <property type="match status" value="1"/>
</dbReference>
<dbReference type="NCBIfam" id="NF038094">
    <property type="entry name" value="CueP_fam"/>
    <property type="match status" value="1"/>
</dbReference>
<protein>
    <submittedName>
        <fullName evidence="3">Uncharacterized protein</fullName>
    </submittedName>
</protein>
<accession>C7R4S6</accession>
<dbReference type="Gene3D" id="2.60.40.3700">
    <property type="match status" value="1"/>
</dbReference>
<evidence type="ECO:0000313" key="3">
    <source>
        <dbReference type="EMBL" id="ACV07699.1"/>
    </source>
</evidence>
<proteinExistence type="predicted"/>
<dbReference type="OrthoDB" id="73040at2"/>
<gene>
    <name evidence="3" type="ordered locus">Jden_0020</name>
</gene>
<evidence type="ECO:0000256" key="1">
    <source>
        <dbReference type="SAM" id="MobiDB-lite"/>
    </source>
</evidence>
<feature type="region of interest" description="Disordered" evidence="1">
    <location>
        <begin position="32"/>
        <end position="54"/>
    </location>
</feature>
<name>C7R4S6_JONDD</name>
<dbReference type="STRING" id="471856.Jden_0020"/>
<dbReference type="eggNOG" id="ENOG502ZBTG">
    <property type="taxonomic scope" value="Bacteria"/>
</dbReference>
<keyword evidence="4" id="KW-1185">Reference proteome</keyword>
<dbReference type="HOGENOM" id="CLU_115304_0_0_11"/>
<dbReference type="EMBL" id="CP001706">
    <property type="protein sequence ID" value="ACV07699.1"/>
    <property type="molecule type" value="Genomic_DNA"/>
</dbReference>
<dbReference type="KEGG" id="jde:Jden_0020"/>
<dbReference type="RefSeq" id="WP_012805804.1">
    <property type="nucleotide sequence ID" value="NC_013174.1"/>
</dbReference>
<organism evidence="3 4">
    <name type="scientific">Jonesia denitrificans (strain ATCC 14870 / DSM 20603 / BCRC 15368 / CIP 55.134 / JCM 11481 / NBRC 15587 / NCTC 10816 / Prevot 55134)</name>
    <name type="common">Listeria denitrificans</name>
    <dbReference type="NCBI Taxonomy" id="471856"/>
    <lineage>
        <taxon>Bacteria</taxon>
        <taxon>Bacillati</taxon>
        <taxon>Actinomycetota</taxon>
        <taxon>Actinomycetes</taxon>
        <taxon>Micrococcales</taxon>
        <taxon>Jonesiaceae</taxon>
        <taxon>Jonesia</taxon>
    </lineage>
</organism>
<dbReference type="AlphaFoldDB" id="C7R4S6"/>
<feature type="signal peptide" evidence="2">
    <location>
        <begin position="1"/>
        <end position="30"/>
    </location>
</feature>
<dbReference type="PROSITE" id="PS51257">
    <property type="entry name" value="PROKAR_LIPOPROTEIN"/>
    <property type="match status" value="1"/>
</dbReference>